<evidence type="ECO:0000259" key="11">
    <source>
        <dbReference type="PROSITE" id="PS50262"/>
    </source>
</evidence>
<keyword evidence="8" id="KW-0675">Receptor</keyword>
<feature type="transmembrane region" description="Helical" evidence="10">
    <location>
        <begin position="64"/>
        <end position="85"/>
    </location>
</feature>
<dbReference type="PANTHER" id="PTHR26452">
    <property type="entry name" value="OLFACTORY RECEPTOR"/>
    <property type="match status" value="1"/>
</dbReference>
<evidence type="ECO:0000313" key="12">
    <source>
        <dbReference type="EMBL" id="OCT90110.1"/>
    </source>
</evidence>
<evidence type="ECO:0000256" key="3">
    <source>
        <dbReference type="ARBA" id="ARBA00022692"/>
    </source>
</evidence>
<evidence type="ECO:0000313" key="13">
    <source>
        <dbReference type="Proteomes" id="UP000694892"/>
    </source>
</evidence>
<dbReference type="EMBL" id="CM004470">
    <property type="protein sequence ID" value="OCT90110.1"/>
    <property type="molecule type" value="Genomic_DNA"/>
</dbReference>
<evidence type="ECO:0000256" key="10">
    <source>
        <dbReference type="SAM" id="Phobius"/>
    </source>
</evidence>
<evidence type="ECO:0000256" key="9">
    <source>
        <dbReference type="ARBA" id="ARBA00023224"/>
    </source>
</evidence>
<keyword evidence="6" id="KW-0297">G-protein coupled receptor</keyword>
<sequence length="270" mass="30761">MIAVSANLLITILVFLVPQLQTPMYFFLCNLAILDIFYVSVILPKLLAITITEDQTITFYDCMIQLYCFLWCVTQEVLLLTCMAYDRYVAICMPLRYSQIINKHLCIEMAALSWLLSGINSIFHTIYISHLAFDYSKEIDHFFCDLKALMMISSSDTRTMEMILLAEDIYAGVFPFLCILTSYIYIIATVLKIPSSARLKAFSSCTSHLTVVLMSYGISIFSYAQPISEKSVEQDKLLAIFYAAVVPTLNPLVYSLRNKDVLRAVKKLSR</sequence>
<feature type="transmembrane region" description="Helical" evidence="10">
    <location>
        <begin position="205"/>
        <end position="225"/>
    </location>
</feature>
<dbReference type="InterPro" id="IPR050516">
    <property type="entry name" value="Olfactory_GPCR"/>
</dbReference>
<dbReference type="Pfam" id="PF00001">
    <property type="entry name" value="7tm_1"/>
    <property type="match status" value="1"/>
</dbReference>
<keyword evidence="2" id="KW-1003">Cell membrane</keyword>
<keyword evidence="3 10" id="KW-0812">Transmembrane</keyword>
<keyword evidence="7 10" id="KW-0472">Membrane</keyword>
<evidence type="ECO:0000256" key="5">
    <source>
        <dbReference type="ARBA" id="ARBA00022989"/>
    </source>
</evidence>
<evidence type="ECO:0000256" key="2">
    <source>
        <dbReference type="ARBA" id="ARBA00022475"/>
    </source>
</evidence>
<feature type="transmembrane region" description="Helical" evidence="10">
    <location>
        <begin position="25"/>
        <end position="44"/>
    </location>
</feature>
<accession>A0A974HTX4</accession>
<evidence type="ECO:0000256" key="7">
    <source>
        <dbReference type="ARBA" id="ARBA00023136"/>
    </source>
</evidence>
<dbReference type="Gene3D" id="1.20.1070.10">
    <property type="entry name" value="Rhodopsin 7-helix transmembrane proteins"/>
    <property type="match status" value="1"/>
</dbReference>
<gene>
    <name evidence="12" type="ORF">XELAEV_18018726mg</name>
</gene>
<dbReference type="InterPro" id="IPR017452">
    <property type="entry name" value="GPCR_Rhodpsn_7TM"/>
</dbReference>
<dbReference type="InterPro" id="IPR000725">
    <property type="entry name" value="Olfact_rcpt"/>
</dbReference>
<keyword evidence="5 10" id="KW-1133">Transmembrane helix</keyword>
<dbReference type="CDD" id="cd13954">
    <property type="entry name" value="7tmA_OR"/>
    <property type="match status" value="1"/>
</dbReference>
<protein>
    <recommendedName>
        <fullName evidence="11">G-protein coupled receptors family 1 profile domain-containing protein</fullName>
    </recommendedName>
</protein>
<dbReference type="PROSITE" id="PS50262">
    <property type="entry name" value="G_PROTEIN_RECEP_F1_2"/>
    <property type="match status" value="1"/>
</dbReference>
<dbReference type="GO" id="GO:0005886">
    <property type="term" value="C:plasma membrane"/>
    <property type="evidence" value="ECO:0007669"/>
    <property type="project" value="UniProtKB-SubCell"/>
</dbReference>
<keyword evidence="4" id="KW-0552">Olfaction</keyword>
<feature type="transmembrane region" description="Helical" evidence="10">
    <location>
        <begin position="237"/>
        <end position="256"/>
    </location>
</feature>
<dbReference type="GO" id="GO:0004930">
    <property type="term" value="F:G protein-coupled receptor activity"/>
    <property type="evidence" value="ECO:0007669"/>
    <property type="project" value="UniProtKB-KW"/>
</dbReference>
<dbReference type="InterPro" id="IPR000276">
    <property type="entry name" value="GPCR_Rhodpsn"/>
</dbReference>
<keyword evidence="9" id="KW-0807">Transducer</keyword>
<feature type="transmembrane region" description="Helical" evidence="10">
    <location>
        <begin position="169"/>
        <end position="193"/>
    </location>
</feature>
<evidence type="ECO:0000256" key="6">
    <source>
        <dbReference type="ARBA" id="ARBA00023040"/>
    </source>
</evidence>
<dbReference type="Proteomes" id="UP000694892">
    <property type="component" value="Chromosome 3L"/>
</dbReference>
<dbReference type="PRINTS" id="PR00245">
    <property type="entry name" value="OLFACTORYR"/>
</dbReference>
<dbReference type="FunFam" id="1.20.1070.10:FF:000008">
    <property type="entry name" value="Olfactory receptor"/>
    <property type="match status" value="1"/>
</dbReference>
<evidence type="ECO:0000256" key="1">
    <source>
        <dbReference type="ARBA" id="ARBA00004651"/>
    </source>
</evidence>
<evidence type="ECO:0000256" key="4">
    <source>
        <dbReference type="ARBA" id="ARBA00022725"/>
    </source>
</evidence>
<dbReference type="SMART" id="SM01381">
    <property type="entry name" value="7TM_GPCR_Srsx"/>
    <property type="match status" value="1"/>
</dbReference>
<proteinExistence type="predicted"/>
<feature type="domain" description="G-protein coupled receptors family 1 profile" evidence="11">
    <location>
        <begin position="6"/>
        <end position="254"/>
    </location>
</feature>
<dbReference type="AlphaFoldDB" id="A0A974HTX4"/>
<comment type="subcellular location">
    <subcellularLocation>
        <location evidence="1">Cell membrane</location>
        <topology evidence="1">Multi-pass membrane protein</topology>
    </subcellularLocation>
</comment>
<keyword evidence="4" id="KW-0716">Sensory transduction</keyword>
<reference evidence="13" key="1">
    <citation type="journal article" date="2016" name="Nature">
        <title>Genome evolution in the allotetraploid frog Xenopus laevis.</title>
        <authorList>
            <person name="Session A.M."/>
            <person name="Uno Y."/>
            <person name="Kwon T."/>
            <person name="Chapman J.A."/>
            <person name="Toyoda A."/>
            <person name="Takahashi S."/>
            <person name="Fukui A."/>
            <person name="Hikosaka A."/>
            <person name="Suzuki A."/>
            <person name="Kondo M."/>
            <person name="van Heeringen S.J."/>
            <person name="Quigley I."/>
            <person name="Heinz S."/>
            <person name="Ogino H."/>
            <person name="Ochi H."/>
            <person name="Hellsten U."/>
            <person name="Lyons J.B."/>
            <person name="Simakov O."/>
            <person name="Putnam N."/>
            <person name="Stites J."/>
            <person name="Kuroki Y."/>
            <person name="Tanaka T."/>
            <person name="Michiue T."/>
            <person name="Watanabe M."/>
            <person name="Bogdanovic O."/>
            <person name="Lister R."/>
            <person name="Georgiou G."/>
            <person name="Paranjpe S.S."/>
            <person name="van Kruijsbergen I."/>
            <person name="Shu S."/>
            <person name="Carlson J."/>
            <person name="Kinoshita T."/>
            <person name="Ohta Y."/>
            <person name="Mawaribuchi S."/>
            <person name="Jenkins J."/>
            <person name="Grimwood J."/>
            <person name="Schmutz J."/>
            <person name="Mitros T."/>
            <person name="Mozaffari S.V."/>
            <person name="Suzuki Y."/>
            <person name="Haramoto Y."/>
            <person name="Yamamoto T.S."/>
            <person name="Takagi C."/>
            <person name="Heald R."/>
            <person name="Miller K."/>
            <person name="Haudenschild C."/>
            <person name="Kitzman J."/>
            <person name="Nakayama T."/>
            <person name="Izutsu Y."/>
            <person name="Robert J."/>
            <person name="Fortriede J."/>
            <person name="Burns K."/>
            <person name="Lotay V."/>
            <person name="Karimi K."/>
            <person name="Yasuoka Y."/>
            <person name="Dichmann D.S."/>
            <person name="Flajnik M.F."/>
            <person name="Houston D.W."/>
            <person name="Shendure J."/>
            <person name="DuPasquier L."/>
            <person name="Vize P.D."/>
            <person name="Zorn A.M."/>
            <person name="Ito M."/>
            <person name="Marcotte E.M."/>
            <person name="Wallingford J.B."/>
            <person name="Ito Y."/>
            <person name="Asashima M."/>
            <person name="Ueno N."/>
            <person name="Matsuda Y."/>
            <person name="Veenstra G.J."/>
            <person name="Fujiyama A."/>
            <person name="Harland R.M."/>
            <person name="Taira M."/>
            <person name="Rokhsar D.S."/>
        </authorList>
    </citation>
    <scope>NUCLEOTIDE SEQUENCE [LARGE SCALE GENOMIC DNA]</scope>
    <source>
        <strain evidence="13">J</strain>
    </source>
</reference>
<organism evidence="12 13">
    <name type="scientific">Xenopus laevis</name>
    <name type="common">African clawed frog</name>
    <dbReference type="NCBI Taxonomy" id="8355"/>
    <lineage>
        <taxon>Eukaryota</taxon>
        <taxon>Metazoa</taxon>
        <taxon>Chordata</taxon>
        <taxon>Craniata</taxon>
        <taxon>Vertebrata</taxon>
        <taxon>Euteleostomi</taxon>
        <taxon>Amphibia</taxon>
        <taxon>Batrachia</taxon>
        <taxon>Anura</taxon>
        <taxon>Pipoidea</taxon>
        <taxon>Pipidae</taxon>
        <taxon>Xenopodinae</taxon>
        <taxon>Xenopus</taxon>
        <taxon>Xenopus</taxon>
    </lineage>
</organism>
<name>A0A974HTX4_XENLA</name>
<evidence type="ECO:0000256" key="8">
    <source>
        <dbReference type="ARBA" id="ARBA00023170"/>
    </source>
</evidence>
<dbReference type="PRINTS" id="PR00237">
    <property type="entry name" value="GPCRRHODOPSN"/>
</dbReference>
<dbReference type="GO" id="GO:0004984">
    <property type="term" value="F:olfactory receptor activity"/>
    <property type="evidence" value="ECO:0007669"/>
    <property type="project" value="InterPro"/>
</dbReference>
<dbReference type="OMA" id="HTIYISH"/>
<feature type="transmembrane region" description="Helical" evidence="10">
    <location>
        <begin position="105"/>
        <end position="128"/>
    </location>
</feature>
<dbReference type="SUPFAM" id="SSF81321">
    <property type="entry name" value="Family A G protein-coupled receptor-like"/>
    <property type="match status" value="1"/>
</dbReference>